<dbReference type="AlphaFoldDB" id="A0A4R0Q944"/>
<sequence>MRKQILKIAIFVGLITTVTLSMGFYVRDPYDCSKFYDEDYGISGQCAPGLFFNMYTQMCDYADNVDCVEMVGGGRKSTALMGNGPVTLSFSAGQAVNLELKNNNVLGIGVTIHANYQNGADWNAYMLPLGSTSKGYSVFGTVPIGWNFSASSAGEAVVSVTATWN</sequence>
<dbReference type="GO" id="GO:0005576">
    <property type="term" value="C:extracellular region"/>
    <property type="evidence" value="ECO:0007669"/>
    <property type="project" value="InterPro"/>
</dbReference>
<feature type="domain" description="Chitin-binding type-2" evidence="1">
    <location>
        <begin position="15"/>
        <end position="69"/>
    </location>
</feature>
<dbReference type="SUPFAM" id="SSF57625">
    <property type="entry name" value="Invertebrate chitin-binding proteins"/>
    <property type="match status" value="1"/>
</dbReference>
<dbReference type="PROSITE" id="PS50940">
    <property type="entry name" value="CHIT_BIND_II"/>
    <property type="match status" value="1"/>
</dbReference>
<dbReference type="Gene3D" id="2.170.140.10">
    <property type="entry name" value="Chitin binding domain"/>
    <property type="match status" value="1"/>
</dbReference>
<evidence type="ECO:0000313" key="2">
    <source>
        <dbReference type="EMBL" id="TCD29752.1"/>
    </source>
</evidence>
<dbReference type="EMBL" id="SJSO01000001">
    <property type="protein sequence ID" value="TCD29752.1"/>
    <property type="molecule type" value="Genomic_DNA"/>
</dbReference>
<dbReference type="Proteomes" id="UP000293925">
    <property type="component" value="Unassembled WGS sequence"/>
</dbReference>
<dbReference type="SMART" id="SM00494">
    <property type="entry name" value="ChtBD2"/>
    <property type="match status" value="1"/>
</dbReference>
<evidence type="ECO:0000259" key="1">
    <source>
        <dbReference type="PROSITE" id="PS50940"/>
    </source>
</evidence>
<evidence type="ECO:0000313" key="3">
    <source>
        <dbReference type="Proteomes" id="UP000293925"/>
    </source>
</evidence>
<keyword evidence="3" id="KW-1185">Reference proteome</keyword>
<dbReference type="InterPro" id="IPR036508">
    <property type="entry name" value="Chitin-bd_dom_sf"/>
</dbReference>
<dbReference type="GO" id="GO:0008061">
    <property type="term" value="F:chitin binding"/>
    <property type="evidence" value="ECO:0007669"/>
    <property type="project" value="InterPro"/>
</dbReference>
<protein>
    <recommendedName>
        <fullName evidence="1">Chitin-binding type-2 domain-containing protein</fullName>
    </recommendedName>
</protein>
<dbReference type="RefSeq" id="WP_131526719.1">
    <property type="nucleotide sequence ID" value="NZ_SJSO01000001.1"/>
</dbReference>
<organism evidence="2 3">
    <name type="scientific">Pedobacter psychrodurus</name>
    <dbReference type="NCBI Taxonomy" id="2530456"/>
    <lineage>
        <taxon>Bacteria</taxon>
        <taxon>Pseudomonadati</taxon>
        <taxon>Bacteroidota</taxon>
        <taxon>Sphingobacteriia</taxon>
        <taxon>Sphingobacteriales</taxon>
        <taxon>Sphingobacteriaceae</taxon>
        <taxon>Pedobacter</taxon>
    </lineage>
</organism>
<proteinExistence type="predicted"/>
<dbReference type="Pfam" id="PF01607">
    <property type="entry name" value="CBM_14"/>
    <property type="match status" value="1"/>
</dbReference>
<reference evidence="2 3" key="1">
    <citation type="submission" date="2019-02" db="EMBL/GenBank/DDBJ databases">
        <title>Pedobacter sp. RP-3-21 sp. nov., isolated from Arctic soil.</title>
        <authorList>
            <person name="Dahal R.H."/>
        </authorList>
    </citation>
    <scope>NUCLEOTIDE SEQUENCE [LARGE SCALE GENOMIC DNA]</scope>
    <source>
        <strain evidence="2 3">RP-3-21</strain>
    </source>
</reference>
<name>A0A4R0Q944_9SPHI</name>
<gene>
    <name evidence="2" type="ORF">EZ456_01660</name>
</gene>
<comment type="caution">
    <text evidence="2">The sequence shown here is derived from an EMBL/GenBank/DDBJ whole genome shotgun (WGS) entry which is preliminary data.</text>
</comment>
<accession>A0A4R0Q944</accession>
<dbReference type="InterPro" id="IPR002557">
    <property type="entry name" value="Chitin-bd_dom"/>
</dbReference>